<dbReference type="Proteomes" id="UP000035489">
    <property type="component" value="Unassembled WGS sequence"/>
</dbReference>
<accession>A0A0H1RK54</accession>
<dbReference type="PATRIC" id="fig|1225564.3.peg.2961"/>
<dbReference type="EMBL" id="LCYG01000025">
    <property type="protein sequence ID" value="KLK92992.1"/>
    <property type="molecule type" value="Genomic_DNA"/>
</dbReference>
<gene>
    <name evidence="1" type="ORF">AA309_11415</name>
</gene>
<evidence type="ECO:0000313" key="1">
    <source>
        <dbReference type="EMBL" id="KLK92992.1"/>
    </source>
</evidence>
<dbReference type="STRING" id="1225564.AA309_11415"/>
<evidence type="ECO:0000313" key="2">
    <source>
        <dbReference type="Proteomes" id="UP000035489"/>
    </source>
</evidence>
<dbReference type="AlphaFoldDB" id="A0A0H1RK54"/>
<keyword evidence="2" id="KW-1185">Reference proteome</keyword>
<proteinExistence type="predicted"/>
<comment type="caution">
    <text evidence="1">The sequence shown here is derived from an EMBL/GenBank/DDBJ whole genome shotgun (WGS) entry which is preliminary data.</text>
</comment>
<sequence>MPSDDEPDRVPAPGPIRFRLVGLHRLPLRLQLRHLRAFLGDLEVAPDIRKSAFDSKSIEHNRRACLHVM</sequence>
<organism evidence="1 2">
    <name type="scientific">Microvirga vignae</name>
    <dbReference type="NCBI Taxonomy" id="1225564"/>
    <lineage>
        <taxon>Bacteria</taxon>
        <taxon>Pseudomonadati</taxon>
        <taxon>Pseudomonadota</taxon>
        <taxon>Alphaproteobacteria</taxon>
        <taxon>Hyphomicrobiales</taxon>
        <taxon>Methylobacteriaceae</taxon>
        <taxon>Microvirga</taxon>
    </lineage>
</organism>
<reference evidence="1 2" key="1">
    <citation type="submission" date="2015-05" db="EMBL/GenBank/DDBJ databases">
        <title>Draft genome sequence of Microvirga vignae strain BR3299, a novel nitrogen fixing bacteria isolated from Brazil semi-aired region.</title>
        <authorList>
            <person name="Zilli J.E."/>
            <person name="Passos S.R."/>
            <person name="Leite J."/>
            <person name="Baldani J.I."/>
            <person name="Xavier G.R."/>
            <person name="Rumjaneck N.G."/>
            <person name="Simoes-Araujo J.L."/>
        </authorList>
    </citation>
    <scope>NUCLEOTIDE SEQUENCE [LARGE SCALE GENOMIC DNA]</scope>
    <source>
        <strain evidence="1 2">BR3299</strain>
    </source>
</reference>
<protein>
    <submittedName>
        <fullName evidence="1">Uncharacterized protein</fullName>
    </submittedName>
</protein>
<name>A0A0H1RK54_9HYPH</name>